<evidence type="ECO:0000313" key="1">
    <source>
        <dbReference type="EMBL" id="TQE93292.1"/>
    </source>
</evidence>
<dbReference type="Pfam" id="PF11848">
    <property type="entry name" value="DUF3368"/>
    <property type="match status" value="1"/>
</dbReference>
<proteinExistence type="predicted"/>
<dbReference type="PANTHER" id="PTHR39550:SF1">
    <property type="entry name" value="SLL0658 PROTEIN"/>
    <property type="match status" value="1"/>
</dbReference>
<reference evidence="1 2" key="1">
    <citation type="submission" date="2019-06" db="EMBL/GenBank/DDBJ databases">
        <title>Genome sequence of Litorilinea aerophila BAA-2444.</title>
        <authorList>
            <person name="Maclea K.S."/>
            <person name="Maurais E.G."/>
            <person name="Iannazzi L.C."/>
        </authorList>
    </citation>
    <scope>NUCLEOTIDE SEQUENCE [LARGE SCALE GENOMIC DNA]</scope>
    <source>
        <strain evidence="1 2">ATCC BAA-2444</strain>
    </source>
</reference>
<dbReference type="OrthoDB" id="9796404at2"/>
<dbReference type="InterPro" id="IPR021799">
    <property type="entry name" value="PIN-like_prokaryotic"/>
</dbReference>
<gene>
    <name evidence="1" type="ORF">FKZ61_21960</name>
</gene>
<organism evidence="1 2">
    <name type="scientific">Litorilinea aerophila</name>
    <dbReference type="NCBI Taxonomy" id="1204385"/>
    <lineage>
        <taxon>Bacteria</taxon>
        <taxon>Bacillati</taxon>
        <taxon>Chloroflexota</taxon>
        <taxon>Caldilineae</taxon>
        <taxon>Caldilineales</taxon>
        <taxon>Caldilineaceae</taxon>
        <taxon>Litorilinea</taxon>
    </lineage>
</organism>
<comment type="caution">
    <text evidence="1">The sequence shown here is derived from an EMBL/GenBank/DDBJ whole genome shotgun (WGS) entry which is preliminary data.</text>
</comment>
<dbReference type="PANTHER" id="PTHR39550">
    <property type="entry name" value="SLL0658 PROTEIN"/>
    <property type="match status" value="1"/>
</dbReference>
<dbReference type="EMBL" id="VIGC01000043">
    <property type="protein sequence ID" value="TQE93292.1"/>
    <property type="molecule type" value="Genomic_DNA"/>
</dbReference>
<name>A0A540V992_9CHLR</name>
<evidence type="ECO:0000313" key="2">
    <source>
        <dbReference type="Proteomes" id="UP000317371"/>
    </source>
</evidence>
<dbReference type="Proteomes" id="UP000317371">
    <property type="component" value="Unassembled WGS sequence"/>
</dbReference>
<accession>A0A540V992</accession>
<keyword evidence="2" id="KW-1185">Reference proteome</keyword>
<dbReference type="InParanoid" id="A0A540V992"/>
<dbReference type="AlphaFoldDB" id="A0A540V992"/>
<protein>
    <submittedName>
        <fullName evidence="1">DUF3368 domain-containing protein</fullName>
    </submittedName>
</protein>
<sequence>MPEAQEIVIMALDEKLPTVCIDEAVGRRIARLSGLSVTGSVGILLRAKREGHMGEIRHAIQRMQAHGIWLSQRVIHFALRQAGELKKG</sequence>